<organism evidence="2 3">
    <name type="scientific">Rhypophila decipiens</name>
    <dbReference type="NCBI Taxonomy" id="261697"/>
    <lineage>
        <taxon>Eukaryota</taxon>
        <taxon>Fungi</taxon>
        <taxon>Dikarya</taxon>
        <taxon>Ascomycota</taxon>
        <taxon>Pezizomycotina</taxon>
        <taxon>Sordariomycetes</taxon>
        <taxon>Sordariomycetidae</taxon>
        <taxon>Sordariales</taxon>
        <taxon>Naviculisporaceae</taxon>
        <taxon>Rhypophila</taxon>
    </lineage>
</organism>
<keyword evidence="1" id="KW-1133">Transmembrane helix</keyword>
<name>A0AAN7B4V1_9PEZI</name>
<keyword evidence="1" id="KW-0812">Transmembrane</keyword>
<dbReference type="Proteomes" id="UP001301769">
    <property type="component" value="Unassembled WGS sequence"/>
</dbReference>
<evidence type="ECO:0000313" key="2">
    <source>
        <dbReference type="EMBL" id="KAK4210354.1"/>
    </source>
</evidence>
<keyword evidence="1" id="KW-0472">Membrane</keyword>
<evidence type="ECO:0000313" key="3">
    <source>
        <dbReference type="Proteomes" id="UP001301769"/>
    </source>
</evidence>
<proteinExistence type="predicted"/>
<sequence length="80" mass="8837">MFHPICYIGLVQFPARTWAWSQVTQLATPIVVPICLSPIAACFGVVPRDYETFGGSVFHVLTIVLIIAFQLSKLNLTVDT</sequence>
<reference evidence="2" key="1">
    <citation type="journal article" date="2023" name="Mol. Phylogenet. Evol.">
        <title>Genome-scale phylogeny and comparative genomics of the fungal order Sordariales.</title>
        <authorList>
            <person name="Hensen N."/>
            <person name="Bonometti L."/>
            <person name="Westerberg I."/>
            <person name="Brannstrom I.O."/>
            <person name="Guillou S."/>
            <person name="Cros-Aarteil S."/>
            <person name="Calhoun S."/>
            <person name="Haridas S."/>
            <person name="Kuo A."/>
            <person name="Mondo S."/>
            <person name="Pangilinan J."/>
            <person name="Riley R."/>
            <person name="LaButti K."/>
            <person name="Andreopoulos B."/>
            <person name="Lipzen A."/>
            <person name="Chen C."/>
            <person name="Yan M."/>
            <person name="Daum C."/>
            <person name="Ng V."/>
            <person name="Clum A."/>
            <person name="Steindorff A."/>
            <person name="Ohm R.A."/>
            <person name="Martin F."/>
            <person name="Silar P."/>
            <person name="Natvig D.O."/>
            <person name="Lalanne C."/>
            <person name="Gautier V."/>
            <person name="Ament-Velasquez S.L."/>
            <person name="Kruys A."/>
            <person name="Hutchinson M.I."/>
            <person name="Powell A.J."/>
            <person name="Barry K."/>
            <person name="Miller A.N."/>
            <person name="Grigoriev I.V."/>
            <person name="Debuchy R."/>
            <person name="Gladieux P."/>
            <person name="Hiltunen Thoren M."/>
            <person name="Johannesson H."/>
        </authorList>
    </citation>
    <scope>NUCLEOTIDE SEQUENCE</scope>
    <source>
        <strain evidence="2">PSN293</strain>
    </source>
</reference>
<feature type="transmembrane region" description="Helical" evidence="1">
    <location>
        <begin position="26"/>
        <end position="46"/>
    </location>
</feature>
<dbReference type="AlphaFoldDB" id="A0AAN7B4V1"/>
<protein>
    <submittedName>
        <fullName evidence="2">Uncharacterized protein</fullName>
    </submittedName>
</protein>
<feature type="transmembrane region" description="Helical" evidence="1">
    <location>
        <begin position="53"/>
        <end position="71"/>
    </location>
</feature>
<gene>
    <name evidence="2" type="ORF">QBC37DRAFT_428924</name>
</gene>
<comment type="caution">
    <text evidence="2">The sequence shown here is derived from an EMBL/GenBank/DDBJ whole genome shotgun (WGS) entry which is preliminary data.</text>
</comment>
<keyword evidence="3" id="KW-1185">Reference proteome</keyword>
<accession>A0AAN7B4V1</accession>
<evidence type="ECO:0000256" key="1">
    <source>
        <dbReference type="SAM" id="Phobius"/>
    </source>
</evidence>
<dbReference type="EMBL" id="MU858177">
    <property type="protein sequence ID" value="KAK4210354.1"/>
    <property type="molecule type" value="Genomic_DNA"/>
</dbReference>
<reference evidence="2" key="2">
    <citation type="submission" date="2023-05" db="EMBL/GenBank/DDBJ databases">
        <authorList>
            <consortium name="Lawrence Berkeley National Laboratory"/>
            <person name="Steindorff A."/>
            <person name="Hensen N."/>
            <person name="Bonometti L."/>
            <person name="Westerberg I."/>
            <person name="Brannstrom I.O."/>
            <person name="Guillou S."/>
            <person name="Cros-Aarteil S."/>
            <person name="Calhoun S."/>
            <person name="Haridas S."/>
            <person name="Kuo A."/>
            <person name="Mondo S."/>
            <person name="Pangilinan J."/>
            <person name="Riley R."/>
            <person name="Labutti K."/>
            <person name="Andreopoulos B."/>
            <person name="Lipzen A."/>
            <person name="Chen C."/>
            <person name="Yanf M."/>
            <person name="Daum C."/>
            <person name="Ng V."/>
            <person name="Clum A."/>
            <person name="Ohm R."/>
            <person name="Martin F."/>
            <person name="Silar P."/>
            <person name="Natvig D."/>
            <person name="Lalanne C."/>
            <person name="Gautier V."/>
            <person name="Ament-Velasquez S.L."/>
            <person name="Kruys A."/>
            <person name="Hutchinson M.I."/>
            <person name="Powell A.J."/>
            <person name="Barry K."/>
            <person name="Miller A.N."/>
            <person name="Grigoriev I.V."/>
            <person name="Debuchy R."/>
            <person name="Gladieux P."/>
            <person name="Thoren M.H."/>
            <person name="Johannesson H."/>
        </authorList>
    </citation>
    <scope>NUCLEOTIDE SEQUENCE</scope>
    <source>
        <strain evidence="2">PSN293</strain>
    </source>
</reference>